<dbReference type="AlphaFoldDB" id="A0A518DQ23"/>
<accession>A0A518DQ23</accession>
<reference evidence="2 3" key="1">
    <citation type="submission" date="2019-02" db="EMBL/GenBank/DDBJ databases">
        <title>Deep-cultivation of Planctomycetes and their phenomic and genomic characterization uncovers novel biology.</title>
        <authorList>
            <person name="Wiegand S."/>
            <person name="Jogler M."/>
            <person name="Boedeker C."/>
            <person name="Pinto D."/>
            <person name="Vollmers J."/>
            <person name="Rivas-Marin E."/>
            <person name="Kohn T."/>
            <person name="Peeters S.H."/>
            <person name="Heuer A."/>
            <person name="Rast P."/>
            <person name="Oberbeckmann S."/>
            <person name="Bunk B."/>
            <person name="Jeske O."/>
            <person name="Meyerdierks A."/>
            <person name="Storesund J.E."/>
            <person name="Kallscheuer N."/>
            <person name="Luecker S."/>
            <person name="Lage O.M."/>
            <person name="Pohl T."/>
            <person name="Merkel B.J."/>
            <person name="Hornburger P."/>
            <person name="Mueller R.-W."/>
            <person name="Bruemmer F."/>
            <person name="Labrenz M."/>
            <person name="Spormann A.M."/>
            <person name="Op den Camp H."/>
            <person name="Overmann J."/>
            <person name="Amann R."/>
            <person name="Jetten M.S.M."/>
            <person name="Mascher T."/>
            <person name="Medema M.H."/>
            <person name="Devos D.P."/>
            <person name="Kaster A.-K."/>
            <person name="Ovreas L."/>
            <person name="Rohde M."/>
            <person name="Galperin M.Y."/>
            <person name="Jogler C."/>
        </authorList>
    </citation>
    <scope>NUCLEOTIDE SEQUENCE [LARGE SCALE GENOMIC DNA]</scope>
    <source>
        <strain evidence="2 3">Pla85_3_4</strain>
    </source>
</reference>
<name>A0A518DQ23_9BACT</name>
<dbReference type="EMBL" id="CP036433">
    <property type="protein sequence ID" value="QDU93942.1"/>
    <property type="molecule type" value="Genomic_DNA"/>
</dbReference>
<keyword evidence="1" id="KW-0732">Signal</keyword>
<dbReference type="RefSeq" id="WP_145051506.1">
    <property type="nucleotide sequence ID" value="NZ_CP036433.1"/>
</dbReference>
<feature type="chain" id="PRO_5022026419" evidence="1">
    <location>
        <begin position="26"/>
        <end position="175"/>
    </location>
</feature>
<keyword evidence="3" id="KW-1185">Reference proteome</keyword>
<protein>
    <submittedName>
        <fullName evidence="2">Uncharacterized protein</fullName>
    </submittedName>
</protein>
<organism evidence="2 3">
    <name type="scientific">Lignipirellula cremea</name>
    <dbReference type="NCBI Taxonomy" id="2528010"/>
    <lineage>
        <taxon>Bacteria</taxon>
        <taxon>Pseudomonadati</taxon>
        <taxon>Planctomycetota</taxon>
        <taxon>Planctomycetia</taxon>
        <taxon>Pirellulales</taxon>
        <taxon>Pirellulaceae</taxon>
        <taxon>Lignipirellula</taxon>
    </lineage>
</organism>
<dbReference type="OrthoDB" id="284455at2"/>
<proteinExistence type="predicted"/>
<dbReference type="KEGG" id="lcre:Pla8534_17280"/>
<evidence type="ECO:0000313" key="3">
    <source>
        <dbReference type="Proteomes" id="UP000317648"/>
    </source>
</evidence>
<dbReference type="Proteomes" id="UP000317648">
    <property type="component" value="Chromosome"/>
</dbReference>
<sequence length="175" mass="19984" precursor="true">MNIARTTLTAIVTLLLLSTAQAARADYYDHLDELALDVQLQARQLTQEFGEHYAHTRDIGHLMSDAASLNAQAARLHMMAHLRLAPYQLEAQVDAIDELVHHLERLLSHIESGARFGGFHGHVHGDTRHVQAQMDRLESDVHHLRSDIKALTPPPVYRRHDRFGRFYDGYHGHRH</sequence>
<evidence type="ECO:0000256" key="1">
    <source>
        <dbReference type="SAM" id="SignalP"/>
    </source>
</evidence>
<evidence type="ECO:0000313" key="2">
    <source>
        <dbReference type="EMBL" id="QDU93942.1"/>
    </source>
</evidence>
<feature type="signal peptide" evidence="1">
    <location>
        <begin position="1"/>
        <end position="25"/>
    </location>
</feature>
<gene>
    <name evidence="2" type="ORF">Pla8534_17280</name>
</gene>